<accession>A0A9X8RKH5</accession>
<dbReference type="RefSeq" id="WP_009894378.1">
    <property type="nucleotide sequence ID" value="NZ_AP031492.1"/>
</dbReference>
<organism evidence="2 3">
    <name type="scientific">Clostridioides difficile</name>
    <name type="common">Peptoclostridium difficile</name>
    <dbReference type="NCBI Taxonomy" id="1496"/>
    <lineage>
        <taxon>Bacteria</taxon>
        <taxon>Bacillati</taxon>
        <taxon>Bacillota</taxon>
        <taxon>Clostridia</taxon>
        <taxon>Peptostreptococcales</taxon>
        <taxon>Peptostreptococcaceae</taxon>
        <taxon>Clostridioides</taxon>
    </lineage>
</organism>
<dbReference type="Proteomes" id="UP000878956">
    <property type="component" value="Unassembled WGS sequence"/>
</dbReference>
<sequence>MCENLLNEYNLKTDEDVEYFVKFATLLYKLKQDNEEKFQEYAEILRGILREQQERENK</sequence>
<name>A0A9X8RKH5_CLODI</name>
<dbReference type="AlphaFoldDB" id="A0A9X8RKH5"/>
<proteinExistence type="predicted"/>
<protein>
    <submittedName>
        <fullName evidence="2">Uncharacterized protein</fullName>
    </submittedName>
</protein>
<reference evidence="1" key="3">
    <citation type="submission" date="2021-06" db="EMBL/GenBank/DDBJ databases">
        <authorList>
            <consortium name="NCBI Pathogen Detection Project"/>
        </authorList>
    </citation>
    <scope>NUCLEOTIDE SEQUENCE</scope>
    <source>
        <strain evidence="1">HN1000</strain>
    </source>
</reference>
<gene>
    <name evidence="1" type="ORF">KRM00_001204</name>
    <name evidence="2" type="ORF">SAMEA3375112_02759</name>
</gene>
<dbReference type="Proteomes" id="UP000189137">
    <property type="component" value="Unassembled WGS sequence"/>
</dbReference>
<reference evidence="1" key="2">
    <citation type="journal article" date="2018" name="Genome Biol.">
        <title>SKESA: strategic k-mer extension for scrupulous assemblies.</title>
        <authorList>
            <person name="Souvorov A."/>
            <person name="Agarwala R."/>
            <person name="Lipman D.J."/>
        </authorList>
    </citation>
    <scope>NUCLEOTIDE SEQUENCE</scope>
    <source>
        <strain evidence="1">HN1000</strain>
    </source>
</reference>
<evidence type="ECO:0000313" key="2">
    <source>
        <dbReference type="EMBL" id="SJS74093.1"/>
    </source>
</evidence>
<dbReference type="EMBL" id="FUPS01000010">
    <property type="protein sequence ID" value="SJS74093.1"/>
    <property type="molecule type" value="Genomic_DNA"/>
</dbReference>
<evidence type="ECO:0000313" key="1">
    <source>
        <dbReference type="EMBL" id="HBH1541737.1"/>
    </source>
</evidence>
<evidence type="ECO:0000313" key="3">
    <source>
        <dbReference type="Proteomes" id="UP000189137"/>
    </source>
</evidence>
<reference evidence="2 3" key="1">
    <citation type="submission" date="2017-02" db="EMBL/GenBank/DDBJ databases">
        <authorList>
            <consortium name="Pathogen Informatics"/>
        </authorList>
    </citation>
    <scope>NUCLEOTIDE SEQUENCE [LARGE SCALE GENOMIC DNA]</scope>
    <source>
        <strain evidence="2 3">VRECD0157</strain>
    </source>
</reference>
<comment type="caution">
    <text evidence="2">The sequence shown here is derived from an EMBL/GenBank/DDBJ whole genome shotgun (WGS) entry which is preliminary data.</text>
</comment>
<dbReference type="EMBL" id="DAEPXK010000009">
    <property type="protein sequence ID" value="HBH1541737.1"/>
    <property type="molecule type" value="Genomic_DNA"/>
</dbReference>